<comment type="caution">
    <text evidence="1">The sequence shown here is derived from an EMBL/GenBank/DDBJ whole genome shotgun (WGS) entry which is preliminary data.</text>
</comment>
<name>A0A511NN40_9FLAO</name>
<dbReference type="Pfam" id="PF13585">
    <property type="entry name" value="CHU_C"/>
    <property type="match status" value="1"/>
</dbReference>
<keyword evidence="2" id="KW-1185">Reference proteome</keyword>
<evidence type="ECO:0000313" key="2">
    <source>
        <dbReference type="Proteomes" id="UP000321245"/>
    </source>
</evidence>
<dbReference type="Gene3D" id="2.60.40.4070">
    <property type="match status" value="1"/>
</dbReference>
<evidence type="ECO:0008006" key="3">
    <source>
        <dbReference type="Google" id="ProtNLM"/>
    </source>
</evidence>
<gene>
    <name evidence="1" type="ORF">EB1_34310</name>
</gene>
<dbReference type="AlphaFoldDB" id="A0A511NN40"/>
<dbReference type="RefSeq" id="WP_019974147.1">
    <property type="nucleotide sequence ID" value="NZ_BJXC01000036.1"/>
</dbReference>
<dbReference type="OrthoDB" id="1391397at2"/>
<reference evidence="1 2" key="1">
    <citation type="submission" date="2019-07" db="EMBL/GenBank/DDBJ databases">
        <title>Whole genome shotgun sequence of Empedobacter brevis NBRC 14943.</title>
        <authorList>
            <person name="Hosoyama A."/>
            <person name="Uohara A."/>
            <person name="Ohji S."/>
            <person name="Ichikawa N."/>
        </authorList>
    </citation>
    <scope>NUCLEOTIDE SEQUENCE [LARGE SCALE GENOMIC DNA]</scope>
    <source>
        <strain evidence="1 2">NBRC 14943</strain>
    </source>
</reference>
<proteinExistence type="predicted"/>
<accession>A0A511NN40</accession>
<dbReference type="InterPro" id="IPR026341">
    <property type="entry name" value="T9SS_type_B"/>
</dbReference>
<organism evidence="1 2">
    <name type="scientific">Empedobacter brevis NBRC 14943 = ATCC 43319</name>
    <dbReference type="NCBI Taxonomy" id="1218108"/>
    <lineage>
        <taxon>Bacteria</taxon>
        <taxon>Pseudomonadati</taxon>
        <taxon>Bacteroidota</taxon>
        <taxon>Flavobacteriia</taxon>
        <taxon>Flavobacteriales</taxon>
        <taxon>Weeksellaceae</taxon>
        <taxon>Empedobacter</taxon>
    </lineage>
</organism>
<dbReference type="EMBL" id="BJXC01000036">
    <property type="protein sequence ID" value="GEM53641.1"/>
    <property type="molecule type" value="Genomic_DNA"/>
</dbReference>
<protein>
    <recommendedName>
        <fullName evidence="3">Gliding motility-associated C-terminal domain-containing protein</fullName>
    </recommendedName>
</protein>
<dbReference type="Proteomes" id="UP000321245">
    <property type="component" value="Unassembled WGS sequence"/>
</dbReference>
<sequence>MKPFYTFVLVHLLFLTSICYSQTIWYVSPNGDGKNDLLDFSFLSTKENPKLLIVDRFGKTVFKDHGENNFIWNGKQPTGSALPSTTYWYRLEWKEANAENTASLQGAILLKSK</sequence>
<dbReference type="NCBIfam" id="TIGR04131">
    <property type="entry name" value="Bac_Flav_CTERM"/>
    <property type="match status" value="1"/>
</dbReference>
<dbReference type="STRING" id="1218108.GCA_000382425_00636"/>
<evidence type="ECO:0000313" key="1">
    <source>
        <dbReference type="EMBL" id="GEM53641.1"/>
    </source>
</evidence>
<dbReference type="GeneID" id="84648898"/>